<name>A0A455VKE1_9GAMM</name>
<proteinExistence type="predicted"/>
<feature type="region of interest" description="Disordered" evidence="1">
    <location>
        <begin position="1"/>
        <end position="22"/>
    </location>
</feature>
<evidence type="ECO:0000313" key="2">
    <source>
        <dbReference type="EMBL" id="BBI92010.1"/>
    </source>
</evidence>
<evidence type="ECO:0000313" key="3">
    <source>
        <dbReference type="Proteomes" id="UP000324392"/>
    </source>
</evidence>
<accession>A0A455VKE1</accession>
<dbReference type="EMBL" id="AP019531">
    <property type="protein sequence ID" value="BBI92010.1"/>
    <property type="molecule type" value="Genomic_DNA"/>
</dbReference>
<sequence length="40" mass="4471">MPFPDNNMRKARSKAGKTQPGGAGFIFDRAPVYADIFRLE</sequence>
<reference evidence="2 3" key="1">
    <citation type="submission" date="2019-03" db="EMBL/GenBank/DDBJ databases">
        <title>The genome sequence of Candidatus Serratia symbiotica strain IS.</title>
        <authorList>
            <person name="Nikoh N."/>
            <person name="Koga R."/>
            <person name="Oshima K."/>
            <person name="Hattori M."/>
            <person name="Fukatsu T."/>
        </authorList>
    </citation>
    <scope>NUCLEOTIDE SEQUENCE [LARGE SCALE GENOMIC DNA]</scope>
    <source>
        <strain evidence="2 3">IS</strain>
    </source>
</reference>
<dbReference type="Proteomes" id="UP000324392">
    <property type="component" value="Chromosome"/>
</dbReference>
<evidence type="ECO:0000256" key="1">
    <source>
        <dbReference type="SAM" id="MobiDB-lite"/>
    </source>
</evidence>
<organism evidence="2 3">
    <name type="scientific">Serratia symbiotica</name>
    <dbReference type="NCBI Taxonomy" id="138074"/>
    <lineage>
        <taxon>Bacteria</taxon>
        <taxon>Pseudomonadati</taxon>
        <taxon>Pseudomonadota</taxon>
        <taxon>Gammaproteobacteria</taxon>
        <taxon>Enterobacterales</taxon>
        <taxon>Yersiniaceae</taxon>
        <taxon>Serratia</taxon>
    </lineage>
</organism>
<protein>
    <submittedName>
        <fullName evidence="2">Uncharacterized protein</fullName>
    </submittedName>
</protein>
<gene>
    <name evidence="2" type="ORF">SSYIS1_15020</name>
</gene>
<dbReference type="AlphaFoldDB" id="A0A455VKE1"/>